<evidence type="ECO:0000313" key="1">
    <source>
        <dbReference type="EMBL" id="KAI5655918.1"/>
    </source>
</evidence>
<reference evidence="2" key="1">
    <citation type="journal article" date="2023" name="Nat. Plants">
        <title>Single-cell RNA sequencing provides a high-resolution roadmap for understanding the multicellular compartmentation of specialized metabolism.</title>
        <authorList>
            <person name="Sun S."/>
            <person name="Shen X."/>
            <person name="Li Y."/>
            <person name="Li Y."/>
            <person name="Wang S."/>
            <person name="Li R."/>
            <person name="Zhang H."/>
            <person name="Shen G."/>
            <person name="Guo B."/>
            <person name="Wei J."/>
            <person name="Xu J."/>
            <person name="St-Pierre B."/>
            <person name="Chen S."/>
            <person name="Sun C."/>
        </authorList>
    </citation>
    <scope>NUCLEOTIDE SEQUENCE [LARGE SCALE GENOMIC DNA]</scope>
</reference>
<name>A0ACC0A4V1_CATRO</name>
<proteinExistence type="predicted"/>
<accession>A0ACC0A4V1</accession>
<evidence type="ECO:0000313" key="2">
    <source>
        <dbReference type="Proteomes" id="UP001060085"/>
    </source>
</evidence>
<dbReference type="Proteomes" id="UP001060085">
    <property type="component" value="Linkage Group LG06"/>
</dbReference>
<dbReference type="EMBL" id="CM044706">
    <property type="protein sequence ID" value="KAI5655918.1"/>
    <property type="molecule type" value="Genomic_DNA"/>
</dbReference>
<protein>
    <submittedName>
        <fullName evidence="1">Uncharacterized protein</fullName>
    </submittedName>
</protein>
<sequence length="276" mass="31739">MRSSKPQNTLNLKLMIFICSVFLFFVFLKLGFFSSGLQTFQSIPSNDSISECNKIPPSLAHSLVHYASTNITPQQTLAELSVTLRVLEKKSPCNFLVFGLGNDSLMWSSLNYGGRTVFLEEDNKWMKEFKKEMPFLETYHVVYDSKVSQASEFLHAGRSEDCKVVEDPRLSRCRLSIKTFPNEVYETEWDLIMVDAPTGFRDNLPGRMTAIYTAGLMARNRKEGDTDVFVHDVDRWVEDKFSMALLCEGYWREQVGKLRHFTIPSHSTHSDWPFCP</sequence>
<gene>
    <name evidence="1" type="ORF">M9H77_24711</name>
</gene>
<keyword evidence="2" id="KW-1185">Reference proteome</keyword>
<comment type="caution">
    <text evidence="1">The sequence shown here is derived from an EMBL/GenBank/DDBJ whole genome shotgun (WGS) entry which is preliminary data.</text>
</comment>
<organism evidence="1 2">
    <name type="scientific">Catharanthus roseus</name>
    <name type="common">Madagascar periwinkle</name>
    <name type="synonym">Vinca rosea</name>
    <dbReference type="NCBI Taxonomy" id="4058"/>
    <lineage>
        <taxon>Eukaryota</taxon>
        <taxon>Viridiplantae</taxon>
        <taxon>Streptophyta</taxon>
        <taxon>Embryophyta</taxon>
        <taxon>Tracheophyta</taxon>
        <taxon>Spermatophyta</taxon>
        <taxon>Magnoliopsida</taxon>
        <taxon>eudicotyledons</taxon>
        <taxon>Gunneridae</taxon>
        <taxon>Pentapetalae</taxon>
        <taxon>asterids</taxon>
        <taxon>lamiids</taxon>
        <taxon>Gentianales</taxon>
        <taxon>Apocynaceae</taxon>
        <taxon>Rauvolfioideae</taxon>
        <taxon>Vinceae</taxon>
        <taxon>Catharanthinae</taxon>
        <taxon>Catharanthus</taxon>
    </lineage>
</organism>